<dbReference type="Pfam" id="PF04542">
    <property type="entry name" value="Sigma70_r2"/>
    <property type="match status" value="1"/>
</dbReference>
<dbReference type="Gene3D" id="1.10.1740.10">
    <property type="match status" value="1"/>
</dbReference>
<dbReference type="AlphaFoldDB" id="A0A521B6G6"/>
<evidence type="ECO:0000256" key="1">
    <source>
        <dbReference type="ARBA" id="ARBA00010641"/>
    </source>
</evidence>
<dbReference type="PANTHER" id="PTHR43133">
    <property type="entry name" value="RNA POLYMERASE ECF-TYPE SIGMA FACTO"/>
    <property type="match status" value="1"/>
</dbReference>
<name>A0A521B6G6_9SPHI</name>
<dbReference type="Pfam" id="PF08281">
    <property type="entry name" value="Sigma70_r4_2"/>
    <property type="match status" value="1"/>
</dbReference>
<dbReference type="InterPro" id="IPR013249">
    <property type="entry name" value="RNA_pol_sigma70_r4_t2"/>
</dbReference>
<dbReference type="GO" id="GO:0016987">
    <property type="term" value="F:sigma factor activity"/>
    <property type="evidence" value="ECO:0007669"/>
    <property type="project" value="UniProtKB-KW"/>
</dbReference>
<accession>A0A521B6G6</accession>
<feature type="domain" description="RNA polymerase sigma-70 region 2" evidence="5">
    <location>
        <begin position="25"/>
        <end position="89"/>
    </location>
</feature>
<evidence type="ECO:0000256" key="3">
    <source>
        <dbReference type="ARBA" id="ARBA00023082"/>
    </source>
</evidence>
<evidence type="ECO:0000259" key="5">
    <source>
        <dbReference type="Pfam" id="PF04542"/>
    </source>
</evidence>
<dbReference type="EMBL" id="FXTN01000002">
    <property type="protein sequence ID" value="SMO42666.1"/>
    <property type="molecule type" value="Genomic_DNA"/>
</dbReference>
<dbReference type="InterPro" id="IPR007627">
    <property type="entry name" value="RNA_pol_sigma70_r2"/>
</dbReference>
<dbReference type="InterPro" id="IPR013325">
    <property type="entry name" value="RNA_pol_sigma_r2"/>
</dbReference>
<dbReference type="NCBIfam" id="TIGR02937">
    <property type="entry name" value="sigma70-ECF"/>
    <property type="match status" value="1"/>
</dbReference>
<sequence>MYLQLTDEALTDLLRKNDHLALETLFNRHYKPLCQFCAVYTRDYAAAEEIIANLFIKLWDGRHGSLILNIRSYLFVSAKNLALNYNQKKKEPVDSIEDINICESKFQDRDTPFRILSSRESYAGILTVIDTLPPGQRQILLMSHIDSLDNRQISTILGISVRTVDTTLYKSIKKLRLLLKDFRRSAS</sequence>
<keyword evidence="4" id="KW-0804">Transcription</keyword>
<dbReference type="GO" id="GO:0003677">
    <property type="term" value="F:DNA binding"/>
    <property type="evidence" value="ECO:0007669"/>
    <property type="project" value="InterPro"/>
</dbReference>
<keyword evidence="8" id="KW-1185">Reference proteome</keyword>
<dbReference type="InterPro" id="IPR014284">
    <property type="entry name" value="RNA_pol_sigma-70_dom"/>
</dbReference>
<dbReference type="RefSeq" id="WP_142526751.1">
    <property type="nucleotide sequence ID" value="NZ_CBCSJO010000003.1"/>
</dbReference>
<organism evidence="7 8">
    <name type="scientific">Pedobacter westerhofensis</name>
    <dbReference type="NCBI Taxonomy" id="425512"/>
    <lineage>
        <taxon>Bacteria</taxon>
        <taxon>Pseudomonadati</taxon>
        <taxon>Bacteroidota</taxon>
        <taxon>Sphingobacteriia</taxon>
        <taxon>Sphingobacteriales</taxon>
        <taxon>Sphingobacteriaceae</taxon>
        <taxon>Pedobacter</taxon>
    </lineage>
</organism>
<keyword evidence="2" id="KW-0805">Transcription regulation</keyword>
<dbReference type="InterPro" id="IPR013324">
    <property type="entry name" value="RNA_pol_sigma_r3/r4-like"/>
</dbReference>
<dbReference type="InterPro" id="IPR036388">
    <property type="entry name" value="WH-like_DNA-bd_sf"/>
</dbReference>
<protein>
    <submittedName>
        <fullName evidence="7">RNA polymerase sigma-70 factor, ECF subfamily</fullName>
    </submittedName>
</protein>
<dbReference type="PANTHER" id="PTHR43133:SF46">
    <property type="entry name" value="RNA POLYMERASE SIGMA-70 FACTOR ECF SUBFAMILY"/>
    <property type="match status" value="1"/>
</dbReference>
<evidence type="ECO:0000259" key="6">
    <source>
        <dbReference type="Pfam" id="PF08281"/>
    </source>
</evidence>
<dbReference type="CDD" id="cd06171">
    <property type="entry name" value="Sigma70_r4"/>
    <property type="match status" value="1"/>
</dbReference>
<evidence type="ECO:0000313" key="7">
    <source>
        <dbReference type="EMBL" id="SMO42666.1"/>
    </source>
</evidence>
<dbReference type="InterPro" id="IPR039425">
    <property type="entry name" value="RNA_pol_sigma-70-like"/>
</dbReference>
<feature type="domain" description="RNA polymerase sigma factor 70 region 4 type 2" evidence="6">
    <location>
        <begin position="125"/>
        <end position="175"/>
    </location>
</feature>
<dbReference type="GO" id="GO:0006352">
    <property type="term" value="P:DNA-templated transcription initiation"/>
    <property type="evidence" value="ECO:0007669"/>
    <property type="project" value="InterPro"/>
</dbReference>
<dbReference type="Gene3D" id="1.10.10.10">
    <property type="entry name" value="Winged helix-like DNA-binding domain superfamily/Winged helix DNA-binding domain"/>
    <property type="match status" value="1"/>
</dbReference>
<dbReference type="SUPFAM" id="SSF88659">
    <property type="entry name" value="Sigma3 and sigma4 domains of RNA polymerase sigma factors"/>
    <property type="match status" value="1"/>
</dbReference>
<evidence type="ECO:0000313" key="8">
    <source>
        <dbReference type="Proteomes" id="UP000320300"/>
    </source>
</evidence>
<gene>
    <name evidence="7" type="ORF">SAMN06265348_10249</name>
</gene>
<reference evidence="7 8" key="1">
    <citation type="submission" date="2017-05" db="EMBL/GenBank/DDBJ databases">
        <authorList>
            <person name="Varghese N."/>
            <person name="Submissions S."/>
        </authorList>
    </citation>
    <scope>NUCLEOTIDE SEQUENCE [LARGE SCALE GENOMIC DNA]</scope>
    <source>
        <strain evidence="7 8">DSM 19036</strain>
    </source>
</reference>
<dbReference type="OrthoDB" id="1524077at2"/>
<dbReference type="SUPFAM" id="SSF88946">
    <property type="entry name" value="Sigma2 domain of RNA polymerase sigma factors"/>
    <property type="match status" value="1"/>
</dbReference>
<evidence type="ECO:0000256" key="4">
    <source>
        <dbReference type="ARBA" id="ARBA00023163"/>
    </source>
</evidence>
<evidence type="ECO:0000256" key="2">
    <source>
        <dbReference type="ARBA" id="ARBA00023015"/>
    </source>
</evidence>
<proteinExistence type="inferred from homology"/>
<keyword evidence="3" id="KW-0731">Sigma factor</keyword>
<comment type="similarity">
    <text evidence="1">Belongs to the sigma-70 factor family. ECF subfamily.</text>
</comment>
<dbReference type="Proteomes" id="UP000320300">
    <property type="component" value="Unassembled WGS sequence"/>
</dbReference>